<organism evidence="1 2">
    <name type="scientific">Cardiobacterium hominis (strain ATCC 15826 / DSM 8339 / NCTC 10426 / 6573)</name>
    <dbReference type="NCBI Taxonomy" id="638300"/>
    <lineage>
        <taxon>Bacteria</taxon>
        <taxon>Pseudomonadati</taxon>
        <taxon>Pseudomonadota</taxon>
        <taxon>Gammaproteobacteria</taxon>
        <taxon>Cardiobacteriales</taxon>
        <taxon>Cardiobacteriaceae</taxon>
        <taxon>Cardiobacterium</taxon>
    </lineage>
</organism>
<gene>
    <name evidence="1" type="ORF">HMPREF0198_1406</name>
</gene>
<reference evidence="1 2" key="1">
    <citation type="submission" date="2009-08" db="EMBL/GenBank/DDBJ databases">
        <authorList>
            <person name="Qin X."/>
            <person name="Bachman B."/>
            <person name="Battles P."/>
            <person name="Bell A."/>
            <person name="Bess C."/>
            <person name="Bickham C."/>
            <person name="Chaboub L."/>
            <person name="Chen D."/>
            <person name="Coyle M."/>
            <person name="Deiros D.R."/>
            <person name="Dinh H."/>
            <person name="Forbes L."/>
            <person name="Fowler G."/>
            <person name="Francisco L."/>
            <person name="Fu Q."/>
            <person name="Gubbala S."/>
            <person name="Hale W."/>
            <person name="Han Y."/>
            <person name="Hemphill L."/>
            <person name="Highlander S.K."/>
            <person name="Hirani K."/>
            <person name="Hogues M."/>
            <person name="Jackson L."/>
            <person name="Jakkamsetti A."/>
            <person name="Javaid M."/>
            <person name="Jiang H."/>
            <person name="Korchina V."/>
            <person name="Kovar C."/>
            <person name="Lara F."/>
            <person name="Lee S."/>
            <person name="Mata R."/>
            <person name="Mathew T."/>
            <person name="Moen C."/>
            <person name="Morales K."/>
            <person name="Munidasa M."/>
            <person name="Nazareth L."/>
            <person name="Ngo R."/>
            <person name="Nguyen L."/>
            <person name="Okwuonu G."/>
            <person name="Ongeri F."/>
            <person name="Patil S."/>
            <person name="Petrosino J."/>
            <person name="Pham C."/>
            <person name="Pham P."/>
            <person name="Pu L.-L."/>
            <person name="Puazo M."/>
            <person name="Raj R."/>
            <person name="Reid J."/>
            <person name="Rouhana J."/>
            <person name="Saada N."/>
            <person name="Shang Y."/>
            <person name="Simmons D."/>
            <person name="Thornton R."/>
            <person name="Warren J."/>
            <person name="Weissenberger G."/>
            <person name="Zhang J."/>
            <person name="Zhang L."/>
            <person name="Zhou C."/>
            <person name="Zhu D."/>
            <person name="Muzny D."/>
            <person name="Worley K."/>
            <person name="Gibbs R."/>
        </authorList>
    </citation>
    <scope>NUCLEOTIDE SEQUENCE [LARGE SCALE GENOMIC DNA]</scope>
    <source>
        <strain evidence="2">ATCC 15826 / DSM 8339 / NCTC 10426 / 6573</strain>
    </source>
</reference>
<accession>C8NA78</accession>
<keyword evidence="2" id="KW-1185">Reference proteome</keyword>
<sequence length="102" mass="10943">VVYRDGGIADFVVLDLWRRRFLVGGRAVALRGRFLVLHQFAVVSLKGASAGCRVKLSGAGNGSAAGKCEEGEECFFHGVFFRVAFTYRLSAQVYVNAGLVGA</sequence>
<evidence type="ECO:0000313" key="2">
    <source>
        <dbReference type="Proteomes" id="UP000004870"/>
    </source>
</evidence>
<dbReference type="AlphaFoldDB" id="C8NA78"/>
<dbReference type="EMBL" id="ACKY01000070">
    <property type="protein sequence ID" value="EEV88467.1"/>
    <property type="molecule type" value="Genomic_DNA"/>
</dbReference>
<feature type="non-terminal residue" evidence="1">
    <location>
        <position position="1"/>
    </location>
</feature>
<proteinExistence type="predicted"/>
<name>C8NA78_CARH6</name>
<evidence type="ECO:0000313" key="1">
    <source>
        <dbReference type="EMBL" id="EEV88467.1"/>
    </source>
</evidence>
<protein>
    <submittedName>
        <fullName evidence="1">Uncharacterized protein</fullName>
    </submittedName>
</protein>
<comment type="caution">
    <text evidence="1">The sequence shown here is derived from an EMBL/GenBank/DDBJ whole genome shotgun (WGS) entry which is preliminary data.</text>
</comment>
<dbReference type="HOGENOM" id="CLU_2269341_0_0_6"/>
<dbReference type="Proteomes" id="UP000004870">
    <property type="component" value="Unassembled WGS sequence"/>
</dbReference>